<reference evidence="3" key="1">
    <citation type="submission" date="2014-12" db="EMBL/GenBank/DDBJ databases">
        <title>Insight into the proteome of Arion vulgaris.</title>
        <authorList>
            <person name="Aradska J."/>
            <person name="Bulat T."/>
            <person name="Smidak R."/>
            <person name="Sarate P."/>
            <person name="Gangsoo J."/>
            <person name="Sialana F."/>
            <person name="Bilban M."/>
            <person name="Lubec G."/>
        </authorList>
    </citation>
    <scope>NUCLEOTIDE SEQUENCE</scope>
    <source>
        <tissue evidence="3">Skin</tissue>
    </source>
</reference>
<organism evidence="3">
    <name type="scientific">Arion vulgaris</name>
    <dbReference type="NCBI Taxonomy" id="1028688"/>
    <lineage>
        <taxon>Eukaryota</taxon>
        <taxon>Metazoa</taxon>
        <taxon>Spiralia</taxon>
        <taxon>Lophotrochozoa</taxon>
        <taxon>Mollusca</taxon>
        <taxon>Gastropoda</taxon>
        <taxon>Heterobranchia</taxon>
        <taxon>Euthyneura</taxon>
        <taxon>Panpulmonata</taxon>
        <taxon>Eupulmonata</taxon>
        <taxon>Stylommatophora</taxon>
        <taxon>Helicina</taxon>
        <taxon>Arionoidea</taxon>
        <taxon>Arionidae</taxon>
        <taxon>Arion</taxon>
    </lineage>
</organism>
<keyword evidence="1" id="KW-0175">Coiled coil</keyword>
<evidence type="ECO:0000256" key="2">
    <source>
        <dbReference type="SAM" id="MobiDB-lite"/>
    </source>
</evidence>
<accession>A0A0B6YRU2</accession>
<gene>
    <name evidence="3" type="primary">ORF33201</name>
</gene>
<dbReference type="EMBL" id="HACG01011606">
    <property type="protein sequence ID" value="CEK58471.1"/>
    <property type="molecule type" value="Transcribed_RNA"/>
</dbReference>
<feature type="compositionally biased region" description="Basic and acidic residues" evidence="2">
    <location>
        <begin position="313"/>
        <end position="344"/>
    </location>
</feature>
<protein>
    <submittedName>
        <fullName evidence="3">Uncharacterized protein</fullName>
    </submittedName>
</protein>
<name>A0A0B6YRU2_9EUPU</name>
<feature type="compositionally biased region" description="Acidic residues" evidence="2">
    <location>
        <begin position="92"/>
        <end position="111"/>
    </location>
</feature>
<evidence type="ECO:0000256" key="1">
    <source>
        <dbReference type="SAM" id="Coils"/>
    </source>
</evidence>
<feature type="compositionally biased region" description="Basic and acidic residues" evidence="2">
    <location>
        <begin position="135"/>
        <end position="148"/>
    </location>
</feature>
<evidence type="ECO:0000313" key="3">
    <source>
        <dbReference type="EMBL" id="CEK58471.1"/>
    </source>
</evidence>
<sequence length="354" mass="41500">PTFTNGHSAIYSSVIKDKMKNKEDDDDWDSTVEMVTPRMNVDLIQSKVDVDIPSDVTVPPPPQITKENTPVVEEVISKSVNAAAVKGGVMQPDEEEENSESLWDSEADELPSDPGATHWILPDLAFGTTSQHRLQTNEDKAESQHPELQESAVDTDDEDTETISSWEKERKLSKMDLRKEQANVQLKNQQEKENEDVDEFARKNQEMMEEVKRQAEERIKLEREKSTEQKEIERIWKDQRPDEIERQWEKQRQEDIERQWELEETQISEEKLNIAVKGLIQSPDHLENSMDSVLYQQQELNRIDEQFQKERIEREKREEEEMKHRKEQEEKDGKLKDEKEERNSADSISIVMKS</sequence>
<feature type="region of interest" description="Disordered" evidence="2">
    <location>
        <begin position="86"/>
        <end position="117"/>
    </location>
</feature>
<feature type="region of interest" description="Disordered" evidence="2">
    <location>
        <begin position="313"/>
        <end position="354"/>
    </location>
</feature>
<feature type="coiled-coil region" evidence="1">
    <location>
        <begin position="172"/>
        <end position="231"/>
    </location>
</feature>
<dbReference type="AlphaFoldDB" id="A0A0B6YRU2"/>
<proteinExistence type="predicted"/>
<feature type="non-terminal residue" evidence="3">
    <location>
        <position position="1"/>
    </location>
</feature>
<feature type="region of interest" description="Disordered" evidence="2">
    <location>
        <begin position="129"/>
        <end position="162"/>
    </location>
</feature>
<feature type="non-terminal residue" evidence="3">
    <location>
        <position position="354"/>
    </location>
</feature>